<dbReference type="AlphaFoldDB" id="A0A0H3ZVD6"/>
<proteinExistence type="predicted"/>
<dbReference type="InterPro" id="IPR053740">
    <property type="entry name" value="T3SS_Pilotin"/>
</dbReference>
<name>A0A0H3ZVD6_9VIBR</name>
<accession>A0A0H3ZVD6</accession>
<reference evidence="1" key="1">
    <citation type="journal article" date="2015" name="MBio">
        <title>Eco-Evolutionary Dynamics of Episomes among Ecologically Cohesive Bacterial Populations.</title>
        <authorList>
            <person name="Xue H."/>
            <person name="Cordero O.X."/>
            <person name="Camas F.M."/>
            <person name="Trimble W."/>
            <person name="Meyer F."/>
            <person name="Guglielmini J."/>
            <person name="Rocha E.P."/>
            <person name="Polz M.F."/>
        </authorList>
    </citation>
    <scope>NUCLEOTIDE SEQUENCE</scope>
    <source>
        <strain evidence="1">FF_267</strain>
    </source>
</reference>
<dbReference type="NCBIfam" id="TIGR02567">
    <property type="entry name" value="YscW"/>
    <property type="match status" value="1"/>
</dbReference>
<evidence type="ECO:0008006" key="2">
    <source>
        <dbReference type="Google" id="ProtNLM"/>
    </source>
</evidence>
<protein>
    <recommendedName>
        <fullName evidence="2">Type III secretion system chaperone YscW</fullName>
    </recommendedName>
</protein>
<dbReference type="Gene3D" id="2.60.40.2990">
    <property type="match status" value="1"/>
</dbReference>
<organism evidence="1">
    <name type="scientific">Vibrio tasmaniensis</name>
    <dbReference type="NCBI Taxonomy" id="212663"/>
    <lineage>
        <taxon>Bacteria</taxon>
        <taxon>Pseudomonadati</taxon>
        <taxon>Pseudomonadota</taxon>
        <taxon>Gammaproteobacteria</taxon>
        <taxon>Vibrionales</taxon>
        <taxon>Vibrionaceae</taxon>
        <taxon>Vibrio</taxon>
    </lineage>
</organism>
<dbReference type="EMBL" id="KP795684">
    <property type="protein sequence ID" value="AKN40235.1"/>
    <property type="molecule type" value="Genomic_DNA"/>
</dbReference>
<sequence>MPLITGLNRFDAMGNHNFVTDNLDEYLSPMKKNSYCLIFVALMLSGCATKNPVSNGFSSNLQGRLFGWITFTDYIAPVSTHLGVELCQVSDSQCITVLQQAYQGVQLPVQYSFVIAPIQAGNGDMKVRAILRSQGEIIAVKEEGYTFKQGSVHADLKLEAYNNY</sequence>
<evidence type="ECO:0000313" key="1">
    <source>
        <dbReference type="EMBL" id="AKN40235.1"/>
    </source>
</evidence>